<sequence length="313" mass="32427">MLRALLLVVTLTAPAAAQDFESAMETWLDGADRPALDAFASLAAEGDARAQLFLGQISSAAQYWPHEIASLPRKERIALMRAPGGLSGKSWTDIAAEQDSRAAAFAQASRPATKAAGMIALLDLGEVDEVRRQWPGFVSAGDWTAALAVAEHPAAPAEIAATAPALRSGAGFGTEGAVGSARLGSAGQQILDMRTAFEDPEALARQGARLSEAPEVAPFRDLCQRSCAAEEVDICVGAMWSSASGDPLALAGSPVEGLLSNPAWRQSARAADDAGRAIALLQFAPLTAGEPLPITRLSACAWDAVRTASEAPD</sequence>
<comment type="caution">
    <text evidence="2">The sequence shown here is derived from an EMBL/GenBank/DDBJ whole genome shotgun (WGS) entry which is preliminary data.</text>
</comment>
<proteinExistence type="predicted"/>
<gene>
    <name evidence="2" type="ORF">jaqu_21470</name>
</gene>
<feature type="signal peptide" evidence="1">
    <location>
        <begin position="1"/>
        <end position="17"/>
    </location>
</feature>
<dbReference type="AlphaFoldDB" id="A0A0D1EJA1"/>
<keyword evidence="1" id="KW-0732">Signal</keyword>
<dbReference type="OrthoDB" id="7853387at2"/>
<evidence type="ECO:0000256" key="1">
    <source>
        <dbReference type="SAM" id="SignalP"/>
    </source>
</evidence>
<dbReference type="Proteomes" id="UP000032232">
    <property type="component" value="Unassembled WGS sequence"/>
</dbReference>
<dbReference type="EMBL" id="JYFE01000041">
    <property type="protein sequence ID" value="KIT15880.1"/>
    <property type="molecule type" value="Genomic_DNA"/>
</dbReference>
<evidence type="ECO:0000313" key="3">
    <source>
        <dbReference type="Proteomes" id="UP000032232"/>
    </source>
</evidence>
<accession>A0A0D1EJA1</accession>
<reference evidence="2 3" key="1">
    <citation type="submission" date="2015-02" db="EMBL/GenBank/DDBJ databases">
        <title>Genome Sequence of Jannaschia aquimarina DSM28248, a member of the Roseobacter clade.</title>
        <authorList>
            <person name="Voget S."/>
            <person name="Daniel R."/>
        </authorList>
    </citation>
    <scope>NUCLEOTIDE SEQUENCE [LARGE SCALE GENOMIC DNA]</scope>
    <source>
        <strain evidence="2 3">GSW-M26</strain>
    </source>
</reference>
<name>A0A0D1EJA1_9RHOB</name>
<dbReference type="STRING" id="935700.jaqu_21470"/>
<keyword evidence="3" id="KW-1185">Reference proteome</keyword>
<dbReference type="RefSeq" id="WP_043918963.1">
    <property type="nucleotide sequence ID" value="NZ_FZPF01000004.1"/>
</dbReference>
<feature type="chain" id="PRO_5002229936" evidence="1">
    <location>
        <begin position="18"/>
        <end position="313"/>
    </location>
</feature>
<protein>
    <submittedName>
        <fullName evidence="2">Uncharacterized protein</fullName>
    </submittedName>
</protein>
<evidence type="ECO:0000313" key="2">
    <source>
        <dbReference type="EMBL" id="KIT15880.1"/>
    </source>
</evidence>
<organism evidence="2 3">
    <name type="scientific">Jannaschia aquimarina</name>
    <dbReference type="NCBI Taxonomy" id="935700"/>
    <lineage>
        <taxon>Bacteria</taxon>
        <taxon>Pseudomonadati</taxon>
        <taxon>Pseudomonadota</taxon>
        <taxon>Alphaproteobacteria</taxon>
        <taxon>Rhodobacterales</taxon>
        <taxon>Roseobacteraceae</taxon>
        <taxon>Jannaschia</taxon>
    </lineage>
</organism>
<dbReference type="PATRIC" id="fig|935700.4.peg.2213"/>